<organism evidence="1 2">
    <name type="scientific">Rhodotorula taiwanensis</name>
    <dbReference type="NCBI Taxonomy" id="741276"/>
    <lineage>
        <taxon>Eukaryota</taxon>
        <taxon>Fungi</taxon>
        <taxon>Dikarya</taxon>
        <taxon>Basidiomycota</taxon>
        <taxon>Pucciniomycotina</taxon>
        <taxon>Microbotryomycetes</taxon>
        <taxon>Sporidiobolales</taxon>
        <taxon>Sporidiobolaceae</taxon>
        <taxon>Rhodotorula</taxon>
    </lineage>
</organism>
<protein>
    <submittedName>
        <fullName evidence="1">Uncharacterized protein</fullName>
    </submittedName>
</protein>
<proteinExistence type="predicted"/>
<accession>A0A2S5BHA3</accession>
<dbReference type="EMBL" id="PJQD01000008">
    <property type="protein sequence ID" value="POY76147.1"/>
    <property type="molecule type" value="Genomic_DNA"/>
</dbReference>
<dbReference type="Proteomes" id="UP000237144">
    <property type="component" value="Unassembled WGS sequence"/>
</dbReference>
<name>A0A2S5BHA3_9BASI</name>
<gene>
    <name evidence="1" type="ORF">BMF94_0870</name>
</gene>
<reference evidence="1 2" key="1">
    <citation type="journal article" date="2018" name="Front. Microbiol.">
        <title>Prospects for Fungal Bioremediation of Acidic Radioactive Waste Sites: Characterization and Genome Sequence of Rhodotorula taiwanensis MD1149.</title>
        <authorList>
            <person name="Tkavc R."/>
            <person name="Matrosova V.Y."/>
            <person name="Grichenko O.E."/>
            <person name="Gostincar C."/>
            <person name="Volpe R.P."/>
            <person name="Klimenkova P."/>
            <person name="Gaidamakova E.K."/>
            <person name="Zhou C.E."/>
            <person name="Stewart B.J."/>
            <person name="Lyman M.G."/>
            <person name="Malfatti S.A."/>
            <person name="Rubinfeld B."/>
            <person name="Courtot M."/>
            <person name="Singh J."/>
            <person name="Dalgard C.L."/>
            <person name="Hamilton T."/>
            <person name="Frey K.G."/>
            <person name="Gunde-Cimerman N."/>
            <person name="Dugan L."/>
            <person name="Daly M.J."/>
        </authorList>
    </citation>
    <scope>NUCLEOTIDE SEQUENCE [LARGE SCALE GENOMIC DNA]</scope>
    <source>
        <strain evidence="1 2">MD1149</strain>
    </source>
</reference>
<comment type="caution">
    <text evidence="1">The sequence shown here is derived from an EMBL/GenBank/DDBJ whole genome shotgun (WGS) entry which is preliminary data.</text>
</comment>
<evidence type="ECO:0000313" key="2">
    <source>
        <dbReference type="Proteomes" id="UP000237144"/>
    </source>
</evidence>
<sequence length="12" mass="1236">MRSAITSGNATK</sequence>
<evidence type="ECO:0000313" key="1">
    <source>
        <dbReference type="EMBL" id="POY76147.1"/>
    </source>
</evidence>
<keyword evidence="2" id="KW-1185">Reference proteome</keyword>